<dbReference type="InterPro" id="IPR016032">
    <property type="entry name" value="Sig_transdc_resp-reg_C-effctor"/>
</dbReference>
<keyword evidence="5" id="KW-1185">Reference proteome</keyword>
<accession>A0A9W6MCN9</accession>
<dbReference type="InterPro" id="IPR000792">
    <property type="entry name" value="Tscrpt_reg_LuxR_C"/>
</dbReference>
<dbReference type="SUPFAM" id="SSF46894">
    <property type="entry name" value="C-terminal effector domain of the bipartite response regulators"/>
    <property type="match status" value="1"/>
</dbReference>
<dbReference type="GO" id="GO:0005737">
    <property type="term" value="C:cytoplasm"/>
    <property type="evidence" value="ECO:0007669"/>
    <property type="project" value="TreeGrafter"/>
</dbReference>
<evidence type="ECO:0000313" key="4">
    <source>
        <dbReference type="EMBL" id="GLK09371.1"/>
    </source>
</evidence>
<dbReference type="Gene3D" id="1.10.10.10">
    <property type="entry name" value="Winged helix-like DNA-binding domain superfamily/Winged helix DNA-binding domain"/>
    <property type="match status" value="1"/>
</dbReference>
<dbReference type="InterPro" id="IPR027417">
    <property type="entry name" value="P-loop_NTPase"/>
</dbReference>
<keyword evidence="2" id="KW-0067">ATP-binding</keyword>
<dbReference type="SMART" id="SM00421">
    <property type="entry name" value="HTH_LUXR"/>
    <property type="match status" value="1"/>
</dbReference>
<dbReference type="PANTHER" id="PTHR16305">
    <property type="entry name" value="TESTICULAR SOLUBLE ADENYLYL CYCLASE"/>
    <property type="match status" value="1"/>
</dbReference>
<keyword evidence="1" id="KW-0547">Nucleotide-binding</keyword>
<dbReference type="GO" id="GO:0003677">
    <property type="term" value="F:DNA binding"/>
    <property type="evidence" value="ECO:0007669"/>
    <property type="project" value="InterPro"/>
</dbReference>
<dbReference type="PRINTS" id="PR00038">
    <property type="entry name" value="HTHLUXR"/>
</dbReference>
<dbReference type="RefSeq" id="WP_271217813.1">
    <property type="nucleotide sequence ID" value="NZ_BAAAVD010000004.1"/>
</dbReference>
<dbReference type="Gene3D" id="3.40.50.300">
    <property type="entry name" value="P-loop containing nucleotide triphosphate hydrolases"/>
    <property type="match status" value="1"/>
</dbReference>
<proteinExistence type="predicted"/>
<evidence type="ECO:0000259" key="3">
    <source>
        <dbReference type="PROSITE" id="PS50043"/>
    </source>
</evidence>
<dbReference type="PROSITE" id="PS00622">
    <property type="entry name" value="HTH_LUXR_1"/>
    <property type="match status" value="1"/>
</dbReference>
<dbReference type="Proteomes" id="UP001143474">
    <property type="component" value="Unassembled WGS sequence"/>
</dbReference>
<dbReference type="EMBL" id="BSEV01000004">
    <property type="protein sequence ID" value="GLK09371.1"/>
    <property type="molecule type" value="Genomic_DNA"/>
</dbReference>
<evidence type="ECO:0000313" key="5">
    <source>
        <dbReference type="Proteomes" id="UP001143474"/>
    </source>
</evidence>
<dbReference type="InterPro" id="IPR036388">
    <property type="entry name" value="WH-like_DNA-bd_sf"/>
</dbReference>
<sequence>MAKEHPDDEAIVGREREQGRLAGLLNLDGGPQAMVVLGAAGVGKSALLRAVRDDAVRAGRRVLYAAGDRSESDLPFAGLHQVLHPVLDAAHDLGGGTAAVLDAAFSSIAQPEPPQRFAVAMAVLDLLSEVAAGTPLLVVVDDAHWFDRASLAVLGFVARRLVGEPIAVVGAAHGEVPPPGWERGLEVVEVGPLAPQAAQRLLARQPGAPDLHLRERVLAEAAGNPLAVIELAKAAGASFDPASWPEQRLTLSDRLGRLYVSQLAALPRETMWLLLLAALAGNVNVQTLVDAGSGPGGGLRSEFSLEALRPAEQQGLIRVESTGDGARIVFRHPLVRSAVRQAAPFTDRRAAHLALAAVTADPDRRVWHRAAAAVAPDEELADELLATAERALARGATVEALTAMERSAGNTSEPALKAQRLLLAAQHAWLSDLTEHMLHLGGQAATLSDDPAVQASASLVTGWALSNQGRQGAALDILIPLARQLAAAGSANEKWAVTTVGSALVLSGAAEHRRRALRLTAGLPSPADPADVQEVWARILPDPLAHHEEIEAVIAHTARHFDRDPVRLMLAGTLALFTDRTDQALRLVADPPAWAVGGGTPRPIGNVVQYHACAYLDAGLWDQAQEAADLAADLAAELDRGMGLALSRVLQGTLAALRGRPVARRLLTAVLEAGYEEVGVLSVRAYRALAMVETDAGDPAAAYEHLRKVFGADGEPVHFLLSPYAVADLAAAAVRTGREDHREHAAAAAKTVAAVVDNGGTPRLRMLSYHARALLAAPPQAEEHFRSALEDPGCERWPFERALVRLDYGRWLRRRFRPLHARPHLVAALEVFERLSAVRWAERARDELRAAGVQRADPAPSTLAELSGQEMRIARLAAQGLSNREIAERMFLSPRTVGAHLYRIFPKLGITSRAQIRDVLDDPGT</sequence>
<dbReference type="GO" id="GO:0005524">
    <property type="term" value="F:ATP binding"/>
    <property type="evidence" value="ECO:0007669"/>
    <property type="project" value="UniProtKB-KW"/>
</dbReference>
<evidence type="ECO:0000256" key="1">
    <source>
        <dbReference type="ARBA" id="ARBA00022741"/>
    </source>
</evidence>
<gene>
    <name evidence="4" type="ORF">GCM10017600_27770</name>
</gene>
<dbReference type="AlphaFoldDB" id="A0A9W6MCN9"/>
<dbReference type="InterPro" id="IPR041664">
    <property type="entry name" value="AAA_16"/>
</dbReference>
<reference evidence="4" key="2">
    <citation type="submission" date="2023-01" db="EMBL/GenBank/DDBJ databases">
        <authorList>
            <person name="Sun Q."/>
            <person name="Evtushenko L."/>
        </authorList>
    </citation>
    <scope>NUCLEOTIDE SEQUENCE</scope>
    <source>
        <strain evidence="4">VKM Ac-2007</strain>
    </source>
</reference>
<dbReference type="PANTHER" id="PTHR16305:SF35">
    <property type="entry name" value="TRANSCRIPTIONAL ACTIVATOR DOMAIN"/>
    <property type="match status" value="1"/>
</dbReference>
<comment type="caution">
    <text evidence="4">The sequence shown here is derived from an EMBL/GenBank/DDBJ whole genome shotgun (WGS) entry which is preliminary data.</text>
</comment>
<evidence type="ECO:0000256" key="2">
    <source>
        <dbReference type="ARBA" id="ARBA00022840"/>
    </source>
</evidence>
<dbReference type="GO" id="GO:0004016">
    <property type="term" value="F:adenylate cyclase activity"/>
    <property type="evidence" value="ECO:0007669"/>
    <property type="project" value="TreeGrafter"/>
</dbReference>
<reference evidence="4" key="1">
    <citation type="journal article" date="2014" name="Int. J. Syst. Evol. Microbiol.">
        <title>Complete genome sequence of Corynebacterium casei LMG S-19264T (=DSM 44701T), isolated from a smear-ripened cheese.</title>
        <authorList>
            <consortium name="US DOE Joint Genome Institute (JGI-PGF)"/>
            <person name="Walter F."/>
            <person name="Albersmeier A."/>
            <person name="Kalinowski J."/>
            <person name="Ruckert C."/>
        </authorList>
    </citation>
    <scope>NUCLEOTIDE SEQUENCE</scope>
    <source>
        <strain evidence="4">VKM Ac-2007</strain>
    </source>
</reference>
<dbReference type="CDD" id="cd06170">
    <property type="entry name" value="LuxR_C_like"/>
    <property type="match status" value="1"/>
</dbReference>
<dbReference type="Pfam" id="PF13191">
    <property type="entry name" value="AAA_16"/>
    <property type="match status" value="1"/>
</dbReference>
<dbReference type="Pfam" id="PF00196">
    <property type="entry name" value="GerE"/>
    <property type="match status" value="1"/>
</dbReference>
<protein>
    <submittedName>
        <fullName evidence="4">Transcriptional regulator</fullName>
    </submittedName>
</protein>
<dbReference type="GO" id="GO:0006355">
    <property type="term" value="P:regulation of DNA-templated transcription"/>
    <property type="evidence" value="ECO:0007669"/>
    <property type="project" value="InterPro"/>
</dbReference>
<organism evidence="4 5">
    <name type="scientific">Streptosporangium carneum</name>
    <dbReference type="NCBI Taxonomy" id="47481"/>
    <lineage>
        <taxon>Bacteria</taxon>
        <taxon>Bacillati</taxon>
        <taxon>Actinomycetota</taxon>
        <taxon>Actinomycetes</taxon>
        <taxon>Streptosporangiales</taxon>
        <taxon>Streptosporangiaceae</taxon>
        <taxon>Streptosporangium</taxon>
    </lineage>
</organism>
<name>A0A9W6MCN9_9ACTN</name>
<dbReference type="PROSITE" id="PS50043">
    <property type="entry name" value="HTH_LUXR_2"/>
    <property type="match status" value="1"/>
</dbReference>
<feature type="domain" description="HTH luxR-type" evidence="3">
    <location>
        <begin position="859"/>
        <end position="924"/>
    </location>
</feature>
<dbReference type="SUPFAM" id="SSF52540">
    <property type="entry name" value="P-loop containing nucleoside triphosphate hydrolases"/>
    <property type="match status" value="1"/>
</dbReference>